<dbReference type="SUPFAM" id="SSF50447">
    <property type="entry name" value="Translation proteins"/>
    <property type="match status" value="1"/>
</dbReference>
<name>A0A6J6DXD0_9ZZZZ</name>
<organism evidence="7">
    <name type="scientific">freshwater metagenome</name>
    <dbReference type="NCBI Taxonomy" id="449393"/>
    <lineage>
        <taxon>unclassified sequences</taxon>
        <taxon>metagenomes</taxon>
        <taxon>ecological metagenomes</taxon>
    </lineage>
</organism>
<dbReference type="InterPro" id="IPR009000">
    <property type="entry name" value="Transl_B-barrel_sf"/>
</dbReference>
<keyword evidence="4" id="KW-0143">Chaperone</keyword>
<dbReference type="PANTHER" id="PTHR33692">
    <property type="entry name" value="RIBOSOME MATURATION FACTOR RIMM"/>
    <property type="match status" value="1"/>
</dbReference>
<dbReference type="PANTHER" id="PTHR33692:SF1">
    <property type="entry name" value="RIBOSOME MATURATION FACTOR RIMM"/>
    <property type="match status" value="1"/>
</dbReference>
<evidence type="ECO:0000313" key="7">
    <source>
        <dbReference type="EMBL" id="CAB4567609.1"/>
    </source>
</evidence>
<evidence type="ECO:0000256" key="2">
    <source>
        <dbReference type="ARBA" id="ARBA00022517"/>
    </source>
</evidence>
<keyword evidence="2" id="KW-0690">Ribosome biogenesis</keyword>
<dbReference type="GO" id="GO:0043022">
    <property type="term" value="F:ribosome binding"/>
    <property type="evidence" value="ECO:0007669"/>
    <property type="project" value="InterPro"/>
</dbReference>
<keyword evidence="3" id="KW-0698">rRNA processing</keyword>
<feature type="domain" description="Ribosome maturation factor RimM PRC barrel" evidence="6">
    <location>
        <begin position="95"/>
        <end position="161"/>
    </location>
</feature>
<keyword evidence="1" id="KW-0963">Cytoplasm</keyword>
<proteinExistence type="inferred from homology"/>
<dbReference type="InterPro" id="IPR011961">
    <property type="entry name" value="RimM"/>
</dbReference>
<dbReference type="SUPFAM" id="SSF50346">
    <property type="entry name" value="PRC-barrel domain"/>
    <property type="match status" value="1"/>
</dbReference>
<protein>
    <submittedName>
        <fullName evidence="7">Unannotated protein</fullName>
    </submittedName>
</protein>
<dbReference type="NCBIfam" id="TIGR02273">
    <property type="entry name" value="16S_RimM"/>
    <property type="match status" value="1"/>
</dbReference>
<dbReference type="Pfam" id="PF24986">
    <property type="entry name" value="PRC_RimM"/>
    <property type="match status" value="1"/>
</dbReference>
<sequence length="166" mass="18177">MQLVVGRIGRAHGVLGEATIEVRTDDPEQRFIVGGKLTTNSGQELTIKSARWHNQILLLSFEGINNRDQIESLKDELISSEVDFSNLAPGEYHYQQLLGAKVFLQTGELVGNVTEIVALPGQDLLAVDNLGREVLIPMVKAIITNIDIANKKIEINPPEGLLDVAL</sequence>
<gene>
    <name evidence="7" type="ORF">UFOPK1599_00920</name>
</gene>
<feature type="domain" description="RimM N-terminal" evidence="5">
    <location>
        <begin position="4"/>
        <end position="78"/>
    </location>
</feature>
<evidence type="ECO:0000259" key="6">
    <source>
        <dbReference type="Pfam" id="PF24986"/>
    </source>
</evidence>
<dbReference type="GO" id="GO:0006364">
    <property type="term" value="P:rRNA processing"/>
    <property type="evidence" value="ECO:0007669"/>
    <property type="project" value="UniProtKB-KW"/>
</dbReference>
<dbReference type="EMBL" id="CAEZTE010000061">
    <property type="protein sequence ID" value="CAB4567609.1"/>
    <property type="molecule type" value="Genomic_DNA"/>
</dbReference>
<dbReference type="InterPro" id="IPR056792">
    <property type="entry name" value="PRC_RimM"/>
</dbReference>
<dbReference type="Pfam" id="PF01782">
    <property type="entry name" value="RimM"/>
    <property type="match status" value="1"/>
</dbReference>
<dbReference type="InterPro" id="IPR011033">
    <property type="entry name" value="PRC_barrel-like_sf"/>
</dbReference>
<dbReference type="InterPro" id="IPR036976">
    <property type="entry name" value="RimM_N_sf"/>
</dbReference>
<dbReference type="InterPro" id="IPR002676">
    <property type="entry name" value="RimM_N"/>
</dbReference>
<evidence type="ECO:0000256" key="1">
    <source>
        <dbReference type="ARBA" id="ARBA00022490"/>
    </source>
</evidence>
<dbReference type="AlphaFoldDB" id="A0A6J6DXD0"/>
<dbReference type="Gene3D" id="2.30.30.240">
    <property type="entry name" value="PRC-barrel domain"/>
    <property type="match status" value="1"/>
</dbReference>
<evidence type="ECO:0000256" key="3">
    <source>
        <dbReference type="ARBA" id="ARBA00022552"/>
    </source>
</evidence>
<accession>A0A6J6DXD0</accession>
<reference evidence="7" key="1">
    <citation type="submission" date="2020-05" db="EMBL/GenBank/DDBJ databases">
        <authorList>
            <person name="Chiriac C."/>
            <person name="Salcher M."/>
            <person name="Ghai R."/>
            <person name="Kavagutti S V."/>
        </authorList>
    </citation>
    <scope>NUCLEOTIDE SEQUENCE</scope>
</reference>
<dbReference type="Gene3D" id="2.40.30.60">
    <property type="entry name" value="RimM"/>
    <property type="match status" value="1"/>
</dbReference>
<evidence type="ECO:0000256" key="4">
    <source>
        <dbReference type="ARBA" id="ARBA00023186"/>
    </source>
</evidence>
<dbReference type="GO" id="GO:0005840">
    <property type="term" value="C:ribosome"/>
    <property type="evidence" value="ECO:0007669"/>
    <property type="project" value="InterPro"/>
</dbReference>
<dbReference type="HAMAP" id="MF_00014">
    <property type="entry name" value="Ribosome_mat_RimM"/>
    <property type="match status" value="1"/>
</dbReference>
<evidence type="ECO:0000259" key="5">
    <source>
        <dbReference type="Pfam" id="PF01782"/>
    </source>
</evidence>